<dbReference type="EMBL" id="BAAAYN010000011">
    <property type="protein sequence ID" value="GAA3385459.1"/>
    <property type="molecule type" value="Genomic_DNA"/>
</dbReference>
<reference evidence="8" key="1">
    <citation type="journal article" date="2019" name="Int. J. Syst. Evol. Microbiol.">
        <title>The Global Catalogue of Microorganisms (GCM) 10K type strain sequencing project: providing services to taxonomists for standard genome sequencing and annotation.</title>
        <authorList>
            <consortium name="The Broad Institute Genomics Platform"/>
            <consortium name="The Broad Institute Genome Sequencing Center for Infectious Disease"/>
            <person name="Wu L."/>
            <person name="Ma J."/>
        </authorList>
    </citation>
    <scope>NUCLEOTIDE SEQUENCE [LARGE SCALE GENOMIC DNA]</scope>
    <source>
        <strain evidence="8">JCM 9458</strain>
    </source>
</reference>
<accession>A0ABP6SUP1</accession>
<evidence type="ECO:0000256" key="3">
    <source>
        <dbReference type="ARBA" id="ARBA00023002"/>
    </source>
</evidence>
<keyword evidence="1" id="KW-0004">4Fe-4S</keyword>
<evidence type="ECO:0000313" key="7">
    <source>
        <dbReference type="EMBL" id="GAA3385459.1"/>
    </source>
</evidence>
<dbReference type="Gene3D" id="2.20.25.90">
    <property type="entry name" value="ADC-like domains"/>
    <property type="match status" value="1"/>
</dbReference>
<evidence type="ECO:0000259" key="6">
    <source>
        <dbReference type="PROSITE" id="PS51669"/>
    </source>
</evidence>
<proteinExistence type="predicted"/>
<dbReference type="PANTHER" id="PTHR43105:SF9">
    <property type="entry name" value="NADPH-FE(3+) OXIDOREDUCTASE SUBUNIT ALPHA"/>
    <property type="match status" value="1"/>
</dbReference>
<keyword evidence="2" id="KW-0479">Metal-binding</keyword>
<evidence type="ECO:0000256" key="5">
    <source>
        <dbReference type="ARBA" id="ARBA00023014"/>
    </source>
</evidence>
<dbReference type="SUPFAM" id="SSF50692">
    <property type="entry name" value="ADC-like"/>
    <property type="match status" value="1"/>
</dbReference>
<evidence type="ECO:0000313" key="8">
    <source>
        <dbReference type="Proteomes" id="UP001501676"/>
    </source>
</evidence>
<dbReference type="RefSeq" id="WP_345727635.1">
    <property type="nucleotide sequence ID" value="NZ_BAAAYN010000011.1"/>
</dbReference>
<dbReference type="InterPro" id="IPR006657">
    <property type="entry name" value="MoPterin_dinucl-bd_dom"/>
</dbReference>
<evidence type="ECO:0000256" key="4">
    <source>
        <dbReference type="ARBA" id="ARBA00023004"/>
    </source>
</evidence>
<sequence length="734" mass="77257">MTRTAYRTCPLCEAVCGLEITLSGRDVVRVRGDRDDVFSRGFLCPKGATLGDLDQDPDRLTEPLLRRDGVLTPVSWDEAFAAVEAGLSRVIAEHGRESIGLYFGNPNAHTLGGGLYLGPLRKAIGTRNVYSAASVDQLPKHVSAGLMFGDPTAIPVPDLDRTDYLLMLGANPLESNGSLCTAPDFPGRLKALRARGGQLVVVDPRRTRTAGIADRHLFIRPGTDPYLLLGIVHTLFAENLVTDLDDRFTGVDELRVLAEEFSPAAMASVCGVPAEEIETLARELAGAPTAVVYGRIGTSTAEFGTLTSWLVDVITALTGNLDRPGGGMFGMPPHGRTRWRKPFTTGRWRSRVRDLPEAIGELPVATLADEIRTPGEGQVRALVTVAGNPVLSTPDGPGLDAALGTLDFMLSVDPYLNATTRHADVILPPPRILEAGHYDVALLGFAVRRVARYSPPVLDLPAGRPSEAQILAKLALIAAGQGAGADPELLDEGIIGGTLARAVADPSSPVHGGDPAVLAKELTGAGGAERRLDLMLRLGTYGDGFGAQPGGLSLQRLLDAPHGLDLGPLEPTLDALLATASGKVELAPAPIVADLSRLRAGADVRRDGFVLVGRRNLRTNNSWSHNVPTLAGGSNRCTLQMNPEDASRLGLAAGQEVRVRSRVGTVATVLEPSATIMPGVVSLPHGFGHGLPGTRQRVAEQTAGVNANTLTDPELIDVLSGTAVLNGIPVEVVG</sequence>
<dbReference type="Pfam" id="PF00384">
    <property type="entry name" value="Molybdopterin"/>
    <property type="match status" value="1"/>
</dbReference>
<dbReference type="PANTHER" id="PTHR43105">
    <property type="entry name" value="RESPIRATORY NITRATE REDUCTASE"/>
    <property type="match status" value="1"/>
</dbReference>
<gene>
    <name evidence="7" type="ORF">GCM10020369_19080</name>
</gene>
<evidence type="ECO:0000256" key="2">
    <source>
        <dbReference type="ARBA" id="ARBA00022723"/>
    </source>
</evidence>
<dbReference type="InterPro" id="IPR006656">
    <property type="entry name" value="Mopterin_OxRdtase"/>
</dbReference>
<dbReference type="Gene3D" id="3.40.50.740">
    <property type="match status" value="1"/>
</dbReference>
<dbReference type="InterPro" id="IPR050123">
    <property type="entry name" value="Prok_molybdopt-oxidoreductase"/>
</dbReference>
<comment type="caution">
    <text evidence="7">The sequence shown here is derived from an EMBL/GenBank/DDBJ whole genome shotgun (WGS) entry which is preliminary data.</text>
</comment>
<evidence type="ECO:0000256" key="1">
    <source>
        <dbReference type="ARBA" id="ARBA00022485"/>
    </source>
</evidence>
<keyword evidence="4" id="KW-0408">Iron</keyword>
<protein>
    <submittedName>
        <fullName evidence="7">Molybdopterin oxidoreductase family protein</fullName>
    </submittedName>
</protein>
<keyword evidence="3" id="KW-0560">Oxidoreductase</keyword>
<dbReference type="Proteomes" id="UP001501676">
    <property type="component" value="Unassembled WGS sequence"/>
</dbReference>
<dbReference type="Gene3D" id="2.40.40.20">
    <property type="match status" value="1"/>
</dbReference>
<feature type="domain" description="4Fe-4S Mo/W bis-MGD-type" evidence="6">
    <location>
        <begin position="2"/>
        <end position="58"/>
    </location>
</feature>
<dbReference type="Pfam" id="PF04879">
    <property type="entry name" value="Molybdop_Fe4S4"/>
    <property type="match status" value="1"/>
</dbReference>
<dbReference type="PROSITE" id="PS51669">
    <property type="entry name" value="4FE4S_MOW_BIS_MGD"/>
    <property type="match status" value="1"/>
</dbReference>
<keyword evidence="5" id="KW-0411">Iron-sulfur</keyword>
<dbReference type="Pfam" id="PF01568">
    <property type="entry name" value="Molydop_binding"/>
    <property type="match status" value="1"/>
</dbReference>
<keyword evidence="8" id="KW-1185">Reference proteome</keyword>
<dbReference type="SMART" id="SM00926">
    <property type="entry name" value="Molybdop_Fe4S4"/>
    <property type="match status" value="1"/>
</dbReference>
<name>A0ABP6SUP1_9ACTN</name>
<dbReference type="SUPFAM" id="SSF53706">
    <property type="entry name" value="Formate dehydrogenase/DMSO reductase, domains 1-3"/>
    <property type="match status" value="1"/>
</dbReference>
<dbReference type="Gene3D" id="3.40.228.10">
    <property type="entry name" value="Dimethylsulfoxide Reductase, domain 2"/>
    <property type="match status" value="1"/>
</dbReference>
<organism evidence="7 8">
    <name type="scientific">Cryptosporangium minutisporangium</name>
    <dbReference type="NCBI Taxonomy" id="113569"/>
    <lineage>
        <taxon>Bacteria</taxon>
        <taxon>Bacillati</taxon>
        <taxon>Actinomycetota</taxon>
        <taxon>Actinomycetes</taxon>
        <taxon>Cryptosporangiales</taxon>
        <taxon>Cryptosporangiaceae</taxon>
        <taxon>Cryptosporangium</taxon>
    </lineage>
</organism>
<dbReference type="InterPro" id="IPR009010">
    <property type="entry name" value="Asp_de-COase-like_dom_sf"/>
</dbReference>
<dbReference type="InterPro" id="IPR006963">
    <property type="entry name" value="Mopterin_OxRdtase_4Fe-4S_dom"/>
</dbReference>